<dbReference type="STRING" id="1382522.W6MMV2"/>
<dbReference type="Pfam" id="PF00069">
    <property type="entry name" value="Pkinase"/>
    <property type="match status" value="1"/>
</dbReference>
<evidence type="ECO:0000256" key="4">
    <source>
        <dbReference type="SAM" id="MobiDB-lite"/>
    </source>
</evidence>
<dbReference type="SUPFAM" id="SSF56112">
    <property type="entry name" value="Protein kinase-like (PK-like)"/>
    <property type="match status" value="1"/>
</dbReference>
<evidence type="ECO:0000256" key="3">
    <source>
        <dbReference type="PROSITE-ProRule" id="PRU10141"/>
    </source>
</evidence>
<evidence type="ECO:0000259" key="5">
    <source>
        <dbReference type="PROSITE" id="PS50011"/>
    </source>
</evidence>
<dbReference type="RefSeq" id="XP_022458333.1">
    <property type="nucleotide sequence ID" value="XM_022602537.1"/>
</dbReference>
<dbReference type="OrthoDB" id="4062651at2759"/>
<dbReference type="GO" id="GO:0030447">
    <property type="term" value="P:filamentous growth"/>
    <property type="evidence" value="ECO:0007669"/>
    <property type="project" value="UniProtKB-ARBA"/>
</dbReference>
<dbReference type="Gene3D" id="1.10.510.10">
    <property type="entry name" value="Transferase(Phosphotransferase) domain 1"/>
    <property type="match status" value="1"/>
</dbReference>
<dbReference type="PROSITE" id="PS00108">
    <property type="entry name" value="PROTEIN_KINASE_ST"/>
    <property type="match status" value="1"/>
</dbReference>
<dbReference type="PANTHER" id="PTHR44167:SF30">
    <property type="entry name" value="PHOSPHORYLASE KINASE"/>
    <property type="match status" value="1"/>
</dbReference>
<proteinExistence type="predicted"/>
<feature type="domain" description="Protein kinase" evidence="5">
    <location>
        <begin position="230"/>
        <end position="532"/>
    </location>
</feature>
<dbReference type="InterPro" id="IPR017441">
    <property type="entry name" value="Protein_kinase_ATP_BS"/>
</dbReference>
<dbReference type="InterPro" id="IPR008271">
    <property type="entry name" value="Ser/Thr_kinase_AS"/>
</dbReference>
<keyword evidence="2 3" id="KW-0067">ATP-binding</keyword>
<dbReference type="PROSITE" id="PS00107">
    <property type="entry name" value="PROTEIN_KINASE_ATP"/>
    <property type="match status" value="1"/>
</dbReference>
<feature type="compositionally biased region" description="Polar residues" evidence="4">
    <location>
        <begin position="111"/>
        <end position="130"/>
    </location>
</feature>
<dbReference type="Proteomes" id="UP000019384">
    <property type="component" value="Unassembled WGS sequence"/>
</dbReference>
<dbReference type="GO" id="GO:0005524">
    <property type="term" value="F:ATP binding"/>
    <property type="evidence" value="ECO:0007669"/>
    <property type="project" value="UniProtKB-UniRule"/>
</dbReference>
<dbReference type="SMART" id="SM00220">
    <property type="entry name" value="S_TKc"/>
    <property type="match status" value="1"/>
</dbReference>
<protein>
    <recommendedName>
        <fullName evidence="5">Protein kinase domain-containing protein</fullName>
    </recommendedName>
</protein>
<feature type="compositionally biased region" description="Polar residues" evidence="4">
    <location>
        <begin position="576"/>
        <end position="603"/>
    </location>
</feature>
<evidence type="ECO:0000313" key="7">
    <source>
        <dbReference type="Proteomes" id="UP000019384"/>
    </source>
</evidence>
<feature type="region of interest" description="Disordered" evidence="4">
    <location>
        <begin position="696"/>
        <end position="716"/>
    </location>
</feature>
<feature type="binding site" evidence="3">
    <location>
        <position position="260"/>
    </location>
    <ligand>
        <name>ATP</name>
        <dbReference type="ChEBI" id="CHEBI:30616"/>
    </ligand>
</feature>
<accession>W6MMV2</accession>
<dbReference type="GO" id="GO:0044773">
    <property type="term" value="P:mitotic DNA damage checkpoint signaling"/>
    <property type="evidence" value="ECO:0007669"/>
    <property type="project" value="TreeGrafter"/>
</dbReference>
<evidence type="ECO:0000313" key="6">
    <source>
        <dbReference type="EMBL" id="CDK26327.1"/>
    </source>
</evidence>
<dbReference type="PANTHER" id="PTHR44167">
    <property type="entry name" value="OVARIAN-SPECIFIC SERINE/THREONINE-PROTEIN KINASE LOK-RELATED"/>
    <property type="match status" value="1"/>
</dbReference>
<keyword evidence="1 3" id="KW-0547">Nucleotide-binding</keyword>
<feature type="region of interest" description="Disordered" evidence="4">
    <location>
        <begin position="1"/>
        <end position="145"/>
    </location>
</feature>
<keyword evidence="7" id="KW-1185">Reference proteome</keyword>
<reference evidence="6" key="1">
    <citation type="submission" date="2013-12" db="EMBL/GenBank/DDBJ databases">
        <authorList>
            <person name="Genoscope - CEA"/>
        </authorList>
    </citation>
    <scope>NUCLEOTIDE SEQUENCE</scope>
    <source>
        <strain evidence="6">CBS 1993</strain>
    </source>
</reference>
<organism evidence="6 7">
    <name type="scientific">Kuraishia capsulata CBS 1993</name>
    <dbReference type="NCBI Taxonomy" id="1382522"/>
    <lineage>
        <taxon>Eukaryota</taxon>
        <taxon>Fungi</taxon>
        <taxon>Dikarya</taxon>
        <taxon>Ascomycota</taxon>
        <taxon>Saccharomycotina</taxon>
        <taxon>Pichiomycetes</taxon>
        <taxon>Pichiales</taxon>
        <taxon>Pichiaceae</taxon>
        <taxon>Kuraishia</taxon>
    </lineage>
</organism>
<name>W6MMV2_9ASCO</name>
<dbReference type="EMBL" id="HG793127">
    <property type="protein sequence ID" value="CDK26327.1"/>
    <property type="molecule type" value="Genomic_DNA"/>
</dbReference>
<feature type="compositionally biased region" description="Low complexity" evidence="4">
    <location>
        <begin position="696"/>
        <end position="710"/>
    </location>
</feature>
<dbReference type="GO" id="GO:0004674">
    <property type="term" value="F:protein serine/threonine kinase activity"/>
    <property type="evidence" value="ECO:0007669"/>
    <property type="project" value="TreeGrafter"/>
</dbReference>
<dbReference type="InterPro" id="IPR011009">
    <property type="entry name" value="Kinase-like_dom_sf"/>
</dbReference>
<dbReference type="AlphaFoldDB" id="W6MMV2"/>
<dbReference type="GO" id="GO:0005634">
    <property type="term" value="C:nucleus"/>
    <property type="evidence" value="ECO:0007669"/>
    <property type="project" value="TreeGrafter"/>
</dbReference>
<dbReference type="GeneID" id="34519721"/>
<sequence length="783" mass="86557">MSPDISGEAGSTSSRPTPLERKSTRLLGRLRQHKNAPGSDENAPAPEKKRGLLKKSATLLHLRHETEKEPEKPPPRRISQDGHTALPRVIPTPKANGKVPTRIGETKNHSDPSSATRPPTLSKRANTTLGHSLKTPDSALMGSSGSAIAAPRQVGLPPVPTLEQMAQASKPKKVEYNPYGLNNRARAPTIMDPTDDETNLLPFPCEDPNDYLPQTFQQENQNLLEQYQLPDKDETIGIGASASVKRVQSLTSPSQMYALKKFTLFKNEKPKEFYERAAKEYIITKNLWHGLHVVKCHALVKIPGQFGMTRGWGFILELCKTDLFALIKRPGWKSVPISERLCLFKQLAYGIKFMHECDIVHRDIKPENLLLTADGILKITDFGVSDYGHELPGDFSSPLKRSAALVGTPPYSPPEVSLLKEFSHSKRPPYDPFKMDMWALGMMLFCIVYQATPFPESSKAFAAYRDYEAGYKNYCSSHPAFRKGDVTKGPGSEYRFAKEFGSSGASRVAWRLCDPAAQTRYTMVDLFKDPWFQALETCVDENQYECNFCYHDDSHIYHYEHAYGSADEKVIGNGSRVRSGSNLSTNGKRVPNSRNSSTSSMQKTPVKVKSMLGMVGSDLPSHGELVKKEPFQTSATALDRITAAGESKAALEALAEKSECGADRTPVEVPIPESVAAKDEFHDAREVLDGVAAMDLSSSRTPTPPSTRLSVDPPEMSRIGSEVSLNTLTTHQGVVQIKHVQQDLEKDGFIIPIDLCHKAGECRLKQHHHLDVGKASLSYGAIH</sequence>
<dbReference type="InterPro" id="IPR000719">
    <property type="entry name" value="Prot_kinase_dom"/>
</dbReference>
<dbReference type="PROSITE" id="PS50011">
    <property type="entry name" value="PROTEIN_KINASE_DOM"/>
    <property type="match status" value="1"/>
</dbReference>
<evidence type="ECO:0000256" key="2">
    <source>
        <dbReference type="ARBA" id="ARBA00022840"/>
    </source>
</evidence>
<feature type="region of interest" description="Disordered" evidence="4">
    <location>
        <begin position="576"/>
        <end position="604"/>
    </location>
</feature>
<feature type="compositionally biased region" description="Basic and acidic residues" evidence="4">
    <location>
        <begin position="62"/>
        <end position="80"/>
    </location>
</feature>
<evidence type="ECO:0000256" key="1">
    <source>
        <dbReference type="ARBA" id="ARBA00022741"/>
    </source>
</evidence>
<gene>
    <name evidence="6" type="ORF">KUCA_T00002298001</name>
</gene>
<reference evidence="6" key="2">
    <citation type="submission" date="2014-02" db="EMBL/GenBank/DDBJ databases">
        <title>Complete DNA sequence of /Kuraishia capsulata/ illustrates novel genomic features among budding yeasts (/Saccharomycotina/).</title>
        <authorList>
            <person name="Morales L."/>
            <person name="Noel B."/>
            <person name="Porcel B."/>
            <person name="Marcet-Houben M."/>
            <person name="Hullo M-F."/>
            <person name="Sacerdot C."/>
            <person name="Tekaia F."/>
            <person name="Leh-Louis V."/>
            <person name="Despons L."/>
            <person name="Khanna V."/>
            <person name="Aury J-M."/>
            <person name="Barbe V."/>
            <person name="Couloux A."/>
            <person name="Labadie K."/>
            <person name="Pelletier E."/>
            <person name="Souciet J-L."/>
            <person name="Boekhout T."/>
            <person name="Gabaldon T."/>
            <person name="Wincker P."/>
            <person name="Dujon B."/>
        </authorList>
    </citation>
    <scope>NUCLEOTIDE SEQUENCE</scope>
    <source>
        <strain evidence="6">CBS 1993</strain>
    </source>
</reference>
<dbReference type="HOGENOM" id="CLU_009275_0_1_1"/>